<evidence type="ECO:0000259" key="14">
    <source>
        <dbReference type="PROSITE" id="PS50109"/>
    </source>
</evidence>
<dbReference type="RefSeq" id="WP_320289701.1">
    <property type="nucleotide sequence ID" value="NZ_JAVIIW010000032.1"/>
</dbReference>
<keyword evidence="11" id="KW-0902">Two-component regulatory system</keyword>
<reference evidence="16 17" key="1">
    <citation type="submission" date="2023-08" db="EMBL/GenBank/DDBJ databases">
        <title>Implementing the SeqCode for naming new Mesorhizobium species isolated from Vachellia karroo root nodules.</title>
        <authorList>
            <person name="Van Lill M."/>
        </authorList>
    </citation>
    <scope>NUCLEOTIDE SEQUENCE [LARGE SCALE GENOMIC DNA]</scope>
    <source>
        <strain evidence="16 17">VK24D</strain>
    </source>
</reference>
<dbReference type="InterPro" id="IPR003660">
    <property type="entry name" value="HAMP_dom"/>
</dbReference>
<accession>A0ABU4Y5A4</accession>
<dbReference type="InterPro" id="IPR050428">
    <property type="entry name" value="TCS_sensor_his_kinase"/>
</dbReference>
<dbReference type="Gene3D" id="3.30.565.10">
    <property type="entry name" value="Histidine kinase-like ATPase, C-terminal domain"/>
    <property type="match status" value="1"/>
</dbReference>
<feature type="compositionally biased region" description="Polar residues" evidence="12">
    <location>
        <begin position="450"/>
        <end position="459"/>
    </location>
</feature>
<dbReference type="Proteomes" id="UP001287059">
    <property type="component" value="Unassembled WGS sequence"/>
</dbReference>
<dbReference type="PROSITE" id="PS50885">
    <property type="entry name" value="HAMP"/>
    <property type="match status" value="1"/>
</dbReference>
<dbReference type="EMBL" id="JAVIIW010000032">
    <property type="protein sequence ID" value="MDX8481508.1"/>
    <property type="molecule type" value="Genomic_DNA"/>
</dbReference>
<dbReference type="InterPro" id="IPR003594">
    <property type="entry name" value="HATPase_dom"/>
</dbReference>
<evidence type="ECO:0000256" key="10">
    <source>
        <dbReference type="ARBA" id="ARBA00022989"/>
    </source>
</evidence>
<evidence type="ECO:0000256" key="9">
    <source>
        <dbReference type="ARBA" id="ARBA00022840"/>
    </source>
</evidence>
<dbReference type="Pfam" id="PF02518">
    <property type="entry name" value="HATPase_c"/>
    <property type="match status" value="1"/>
</dbReference>
<evidence type="ECO:0000259" key="15">
    <source>
        <dbReference type="PROSITE" id="PS50885"/>
    </source>
</evidence>
<proteinExistence type="predicted"/>
<dbReference type="CDD" id="cd00082">
    <property type="entry name" value="HisKA"/>
    <property type="match status" value="1"/>
</dbReference>
<comment type="subcellular location">
    <subcellularLocation>
        <location evidence="2">Membrane</location>
        <topology evidence="2">Multi-pass membrane protein</topology>
    </subcellularLocation>
</comment>
<keyword evidence="5" id="KW-0808">Transferase</keyword>
<feature type="region of interest" description="Disordered" evidence="12">
    <location>
        <begin position="450"/>
        <end position="475"/>
    </location>
</feature>
<protein>
    <recommendedName>
        <fullName evidence="3">histidine kinase</fullName>
        <ecNumber evidence="3">2.7.13.3</ecNumber>
    </recommendedName>
</protein>
<dbReference type="Gene3D" id="1.10.287.130">
    <property type="match status" value="1"/>
</dbReference>
<comment type="catalytic activity">
    <reaction evidence="1">
        <text>ATP + protein L-histidine = ADP + protein N-phospho-L-histidine.</text>
        <dbReference type="EC" id="2.7.13.3"/>
    </reaction>
</comment>
<keyword evidence="6 13" id="KW-0812">Transmembrane</keyword>
<evidence type="ECO:0000256" key="12">
    <source>
        <dbReference type="SAM" id="MobiDB-lite"/>
    </source>
</evidence>
<name>A0ABU4Y5A4_9HYPH</name>
<evidence type="ECO:0000256" key="8">
    <source>
        <dbReference type="ARBA" id="ARBA00022777"/>
    </source>
</evidence>
<dbReference type="SMART" id="SM00387">
    <property type="entry name" value="HATPase_c"/>
    <property type="match status" value="1"/>
</dbReference>
<evidence type="ECO:0000256" key="1">
    <source>
        <dbReference type="ARBA" id="ARBA00000085"/>
    </source>
</evidence>
<dbReference type="SUPFAM" id="SSF47384">
    <property type="entry name" value="Homodimeric domain of signal transducing histidine kinase"/>
    <property type="match status" value="1"/>
</dbReference>
<sequence length="475" mass="50819">MTRRGSLIRRVVVSMLFLTSAVGLIAAAAGSVTLHREINEAMDGAMQESARRLLPIVIDDLFTKDLTAAPRRLAEGVSGEADNRLIFQVRDKDGRLLLHSHDAPATPLTDTLEQGFSENKGWRIYTEPAISKTIFVQVAEAIAQRHEEMYEAGIGFLLPIVALTPVSALLAWAVLARFLRPVGRLRAAISERHGDNLDPIRTHDLPVELASIARSVNKLMRRLGLALEAEKEFTANAAHELRTPIAGALAQADRLLIEASDEATRRRARQIKAALSDLANLSEKLMQLARADSGLAESDTPADLMRIAALVVREFQHLGEGGERAVLSGPASGPMVSIDPDALAIVIRNLVENGLRHGAAGSPVTIAVSDDAALRVANEGPIVAREELGKLARRFLRGSTQADGSGLGLAIVAKIVQQAGGTLVLNSPASGKPDGFEAIVRFRPASQATVAEPFSTTGTERVDPKSTRTSLTGFD</sequence>
<feature type="domain" description="Histidine kinase" evidence="14">
    <location>
        <begin position="236"/>
        <end position="446"/>
    </location>
</feature>
<dbReference type="InterPro" id="IPR036890">
    <property type="entry name" value="HATPase_C_sf"/>
</dbReference>
<dbReference type="InterPro" id="IPR005467">
    <property type="entry name" value="His_kinase_dom"/>
</dbReference>
<evidence type="ECO:0000256" key="4">
    <source>
        <dbReference type="ARBA" id="ARBA00022553"/>
    </source>
</evidence>
<keyword evidence="7" id="KW-0547">Nucleotide-binding</keyword>
<dbReference type="Pfam" id="PF08521">
    <property type="entry name" value="2CSK_N"/>
    <property type="match status" value="1"/>
</dbReference>
<dbReference type="SMART" id="SM00388">
    <property type="entry name" value="HisKA"/>
    <property type="match status" value="1"/>
</dbReference>
<comment type="caution">
    <text evidence="16">The sequence shown here is derived from an EMBL/GenBank/DDBJ whole genome shotgun (WGS) entry which is preliminary data.</text>
</comment>
<keyword evidence="4" id="KW-0597">Phosphoprotein</keyword>
<evidence type="ECO:0000256" key="6">
    <source>
        <dbReference type="ARBA" id="ARBA00022692"/>
    </source>
</evidence>
<organism evidence="16 17">
    <name type="scientific">Mesorhizobium album</name>
    <dbReference type="NCBI Taxonomy" id="3072314"/>
    <lineage>
        <taxon>Bacteria</taxon>
        <taxon>Pseudomonadati</taxon>
        <taxon>Pseudomonadota</taxon>
        <taxon>Alphaproteobacteria</taxon>
        <taxon>Hyphomicrobiales</taxon>
        <taxon>Phyllobacteriaceae</taxon>
        <taxon>Mesorhizobium</taxon>
    </lineage>
</organism>
<keyword evidence="17" id="KW-1185">Reference proteome</keyword>
<dbReference type="InterPro" id="IPR013727">
    <property type="entry name" value="2CSK_N"/>
</dbReference>
<evidence type="ECO:0000256" key="3">
    <source>
        <dbReference type="ARBA" id="ARBA00012438"/>
    </source>
</evidence>
<dbReference type="SUPFAM" id="SSF55874">
    <property type="entry name" value="ATPase domain of HSP90 chaperone/DNA topoisomerase II/histidine kinase"/>
    <property type="match status" value="1"/>
</dbReference>
<feature type="domain" description="HAMP" evidence="15">
    <location>
        <begin position="176"/>
        <end position="228"/>
    </location>
</feature>
<gene>
    <name evidence="16" type="ORF">RFN28_24030</name>
</gene>
<dbReference type="PROSITE" id="PS50109">
    <property type="entry name" value="HIS_KIN"/>
    <property type="match status" value="1"/>
</dbReference>
<dbReference type="InterPro" id="IPR036097">
    <property type="entry name" value="HisK_dim/P_sf"/>
</dbReference>
<keyword evidence="13" id="KW-0472">Membrane</keyword>
<dbReference type="GO" id="GO:0005524">
    <property type="term" value="F:ATP binding"/>
    <property type="evidence" value="ECO:0007669"/>
    <property type="project" value="UniProtKB-KW"/>
</dbReference>
<dbReference type="EC" id="2.7.13.3" evidence="3"/>
<dbReference type="PANTHER" id="PTHR45436:SF14">
    <property type="entry name" value="SENSOR PROTEIN QSEC"/>
    <property type="match status" value="1"/>
</dbReference>
<evidence type="ECO:0000256" key="2">
    <source>
        <dbReference type="ARBA" id="ARBA00004141"/>
    </source>
</evidence>
<evidence type="ECO:0000256" key="5">
    <source>
        <dbReference type="ARBA" id="ARBA00022679"/>
    </source>
</evidence>
<evidence type="ECO:0000256" key="7">
    <source>
        <dbReference type="ARBA" id="ARBA00022741"/>
    </source>
</evidence>
<dbReference type="InterPro" id="IPR003661">
    <property type="entry name" value="HisK_dim/P_dom"/>
</dbReference>
<keyword evidence="8" id="KW-0418">Kinase</keyword>
<evidence type="ECO:0000313" key="16">
    <source>
        <dbReference type="EMBL" id="MDX8481508.1"/>
    </source>
</evidence>
<evidence type="ECO:0000256" key="11">
    <source>
        <dbReference type="ARBA" id="ARBA00023012"/>
    </source>
</evidence>
<evidence type="ECO:0000256" key="13">
    <source>
        <dbReference type="SAM" id="Phobius"/>
    </source>
</evidence>
<feature type="transmembrane region" description="Helical" evidence="13">
    <location>
        <begin position="154"/>
        <end position="176"/>
    </location>
</feature>
<dbReference type="Pfam" id="PF00512">
    <property type="entry name" value="HisKA"/>
    <property type="match status" value="1"/>
</dbReference>
<evidence type="ECO:0000313" key="17">
    <source>
        <dbReference type="Proteomes" id="UP001287059"/>
    </source>
</evidence>
<keyword evidence="10 13" id="KW-1133">Transmembrane helix</keyword>
<keyword evidence="9 16" id="KW-0067">ATP-binding</keyword>
<dbReference type="PANTHER" id="PTHR45436">
    <property type="entry name" value="SENSOR HISTIDINE KINASE YKOH"/>
    <property type="match status" value="1"/>
</dbReference>